<dbReference type="SUPFAM" id="SSF81383">
    <property type="entry name" value="F-box domain"/>
    <property type="match status" value="1"/>
</dbReference>
<dbReference type="AlphaFoldDB" id="A0A8H5CXY7"/>
<dbReference type="Pfam" id="PF12937">
    <property type="entry name" value="F-box-like"/>
    <property type="match status" value="1"/>
</dbReference>
<dbReference type="Gene3D" id="1.20.1280.50">
    <property type="match status" value="1"/>
</dbReference>
<dbReference type="OrthoDB" id="3266451at2759"/>
<evidence type="ECO:0000313" key="2">
    <source>
        <dbReference type="EMBL" id="KAF5350061.1"/>
    </source>
</evidence>
<gene>
    <name evidence="2" type="ORF">D9756_009293</name>
</gene>
<feature type="domain" description="F-box" evidence="1">
    <location>
        <begin position="43"/>
        <end position="98"/>
    </location>
</feature>
<sequence>MTETEVAHINATLNKIDKEIAQLQYRRSHLRCQLNGLVSSTRNLPPEVLTEIFRLSSCILNLREPQLYSVDLRAVLRLGSVCSHWRRVAWSAPHLWTTCLVAQGHHHGVIPPFLISLALSNSQGGCVSVKADLDDLPFESVQLLFRHYSTRIRALQVYLPDIDYTRAGWDQIAAFFRSPLDWPNLNELWVCSPGILPSSGLLLQNPGDDAFRYCRLEHDNIPWYPPMQQLTVLRLLHFPIDQCLYLLLHCHNLTEFHCLEPSTNSVPLFYPLSLLPRSDCPKTLPNIKILRWKVDDEEWNFFLFSSVRFPNLERLYWGGPHIYQSAIQGWDMDPVERTLIEKFMPSLRNIIALDWETSNAPLISYNNIFAKTDLKSIQRLHISTTTASTFITWLEQLTIYQHDGQIHLPNLRILHAQTSWLELSHPGVFNALCKFLHSRRNGPISEDPDTGTWDSTLSTEQYGNHTRLEMFVMETAAVPPRLEHHQIEALKSFVANGLAFELLLPHEEGLSQQRTTTLE</sequence>
<evidence type="ECO:0000259" key="1">
    <source>
        <dbReference type="Pfam" id="PF12937"/>
    </source>
</evidence>
<evidence type="ECO:0000313" key="3">
    <source>
        <dbReference type="Proteomes" id="UP000559027"/>
    </source>
</evidence>
<organism evidence="2 3">
    <name type="scientific">Leucocoprinus leucothites</name>
    <dbReference type="NCBI Taxonomy" id="201217"/>
    <lineage>
        <taxon>Eukaryota</taxon>
        <taxon>Fungi</taxon>
        <taxon>Dikarya</taxon>
        <taxon>Basidiomycota</taxon>
        <taxon>Agaricomycotina</taxon>
        <taxon>Agaricomycetes</taxon>
        <taxon>Agaricomycetidae</taxon>
        <taxon>Agaricales</taxon>
        <taxon>Agaricineae</taxon>
        <taxon>Agaricaceae</taxon>
        <taxon>Leucocoprinus</taxon>
    </lineage>
</organism>
<accession>A0A8H5CXY7</accession>
<comment type="caution">
    <text evidence="2">The sequence shown here is derived from an EMBL/GenBank/DDBJ whole genome shotgun (WGS) entry which is preliminary data.</text>
</comment>
<dbReference type="Proteomes" id="UP000559027">
    <property type="component" value="Unassembled WGS sequence"/>
</dbReference>
<dbReference type="InterPro" id="IPR036047">
    <property type="entry name" value="F-box-like_dom_sf"/>
</dbReference>
<name>A0A8H5CXY7_9AGAR</name>
<reference evidence="2 3" key="1">
    <citation type="journal article" date="2020" name="ISME J.">
        <title>Uncovering the hidden diversity of litter-decomposition mechanisms in mushroom-forming fungi.</title>
        <authorList>
            <person name="Floudas D."/>
            <person name="Bentzer J."/>
            <person name="Ahren D."/>
            <person name="Johansson T."/>
            <person name="Persson P."/>
            <person name="Tunlid A."/>
        </authorList>
    </citation>
    <scope>NUCLEOTIDE SEQUENCE [LARGE SCALE GENOMIC DNA]</scope>
    <source>
        <strain evidence="2 3">CBS 146.42</strain>
    </source>
</reference>
<protein>
    <recommendedName>
        <fullName evidence="1">F-box domain-containing protein</fullName>
    </recommendedName>
</protein>
<proteinExistence type="predicted"/>
<dbReference type="InterPro" id="IPR001810">
    <property type="entry name" value="F-box_dom"/>
</dbReference>
<dbReference type="EMBL" id="JAACJO010000015">
    <property type="protein sequence ID" value="KAF5350061.1"/>
    <property type="molecule type" value="Genomic_DNA"/>
</dbReference>
<keyword evidence="3" id="KW-1185">Reference proteome</keyword>